<evidence type="ECO:0008006" key="3">
    <source>
        <dbReference type="Google" id="ProtNLM"/>
    </source>
</evidence>
<accession>A0A919CFM1</accession>
<reference evidence="1" key="1">
    <citation type="journal article" date="2014" name="Int. J. Syst. Evol. Microbiol.">
        <title>Complete genome sequence of Corynebacterium casei LMG S-19264T (=DSM 44701T), isolated from a smear-ripened cheese.</title>
        <authorList>
            <consortium name="US DOE Joint Genome Institute (JGI-PGF)"/>
            <person name="Walter F."/>
            <person name="Albersmeier A."/>
            <person name="Kalinowski J."/>
            <person name="Ruckert C."/>
        </authorList>
    </citation>
    <scope>NUCLEOTIDE SEQUENCE</scope>
    <source>
        <strain evidence="1">JCM 4637</strain>
    </source>
</reference>
<comment type="caution">
    <text evidence="1">The sequence shown here is derived from an EMBL/GenBank/DDBJ whole genome shotgun (WGS) entry which is preliminary data.</text>
</comment>
<reference evidence="1" key="2">
    <citation type="submission" date="2020-09" db="EMBL/GenBank/DDBJ databases">
        <authorList>
            <person name="Sun Q."/>
            <person name="Ohkuma M."/>
        </authorList>
    </citation>
    <scope>NUCLEOTIDE SEQUENCE</scope>
    <source>
        <strain evidence="1">JCM 4637</strain>
    </source>
</reference>
<dbReference type="AlphaFoldDB" id="A0A919CFM1"/>
<dbReference type="Gene3D" id="1.10.260.40">
    <property type="entry name" value="lambda repressor-like DNA-binding domains"/>
    <property type="match status" value="1"/>
</dbReference>
<dbReference type="InterPro" id="IPR001387">
    <property type="entry name" value="Cro/C1-type_HTH"/>
</dbReference>
<gene>
    <name evidence="1" type="ORF">GCM10010334_81840</name>
</gene>
<dbReference type="InterPro" id="IPR010982">
    <property type="entry name" value="Lambda_DNA-bd_dom_sf"/>
</dbReference>
<dbReference type="GO" id="GO:0003677">
    <property type="term" value="F:DNA binding"/>
    <property type="evidence" value="ECO:0007669"/>
    <property type="project" value="InterPro"/>
</dbReference>
<proteinExistence type="predicted"/>
<name>A0A919CFM1_9ACTN</name>
<evidence type="ECO:0000313" key="1">
    <source>
        <dbReference type="EMBL" id="GHD18743.1"/>
    </source>
</evidence>
<sequence length="265" mass="28761">MTPMWGGVVTVEEGRGSGLKRARVALNMTLEEAADALNAITGLAADASLVSAWESGRKRTGKRNRAGLCTLYRERPEVLFAHQDGAATSALEVAGTTEVVKLLTRWTDLIEAMVEVVAGAREQLVVTGSRSREKAYLAAIETAVAQQPDLVHYRVLYGPPRHHELVGHLARLLDLRDPAARHHGVKTLHIGMVERQEALERFFVASETQAVVPLPSFHGAEGFDCGILLNREAAVGLVHHGREACASARPVETIEAVRALPVRHN</sequence>
<dbReference type="Proteomes" id="UP000638353">
    <property type="component" value="Unassembled WGS sequence"/>
</dbReference>
<organism evidence="1 2">
    <name type="scientific">Streptomyces finlayi</name>
    <dbReference type="NCBI Taxonomy" id="67296"/>
    <lineage>
        <taxon>Bacteria</taxon>
        <taxon>Bacillati</taxon>
        <taxon>Actinomycetota</taxon>
        <taxon>Actinomycetes</taxon>
        <taxon>Kitasatosporales</taxon>
        <taxon>Streptomycetaceae</taxon>
        <taxon>Streptomyces</taxon>
    </lineage>
</organism>
<dbReference type="CDD" id="cd00093">
    <property type="entry name" value="HTH_XRE"/>
    <property type="match status" value="1"/>
</dbReference>
<evidence type="ECO:0000313" key="2">
    <source>
        <dbReference type="Proteomes" id="UP000638353"/>
    </source>
</evidence>
<protein>
    <recommendedName>
        <fullName evidence="3">Helix-turn-helix domain-containing protein</fullName>
    </recommendedName>
</protein>
<dbReference type="EMBL" id="BMVC01000031">
    <property type="protein sequence ID" value="GHD18743.1"/>
    <property type="molecule type" value="Genomic_DNA"/>
</dbReference>